<gene>
    <name evidence="2" type="ORF">AAP_06371</name>
</gene>
<keyword evidence="1" id="KW-1133">Transmembrane helix</keyword>
<keyword evidence="3" id="KW-1185">Reference proteome</keyword>
<sequence>MQVLEVEAVSPVVSAIQGYLPILSSVILILGEIRERGQNKDISRNDDLKYIRNVFRIFFAEACITYIAESASLMYLNLPPYYPRDFAYSLACALIWASILLIADCDIPMHSSIWIIASLTFVAEFALMLFDCPWDMQTNGGKLFLFLTTARLTSLALISIGGMLMPKFLAGRLVEEDMEKRSPPVPIVFSRELKKGEVIVAEVTLNIQMRS</sequence>
<feature type="transmembrane region" description="Helical" evidence="1">
    <location>
        <begin position="86"/>
        <end position="105"/>
    </location>
</feature>
<feature type="transmembrane region" description="Helical" evidence="1">
    <location>
        <begin position="12"/>
        <end position="33"/>
    </location>
</feature>
<proteinExistence type="predicted"/>
<protein>
    <submittedName>
        <fullName evidence="2">Uncharacterized protein</fullName>
    </submittedName>
</protein>
<dbReference type="AlphaFoldDB" id="A0A167UUW6"/>
<name>A0A167UUW6_9EURO</name>
<feature type="transmembrane region" description="Helical" evidence="1">
    <location>
        <begin position="54"/>
        <end position="74"/>
    </location>
</feature>
<dbReference type="VEuPathDB" id="FungiDB:AAP_06371"/>
<reference evidence="2 3" key="1">
    <citation type="journal article" date="2016" name="Genome Biol. Evol.">
        <title>Divergent and convergent evolution of fungal pathogenicity.</title>
        <authorList>
            <person name="Shang Y."/>
            <person name="Xiao G."/>
            <person name="Zheng P."/>
            <person name="Cen K."/>
            <person name="Zhan S."/>
            <person name="Wang C."/>
        </authorList>
    </citation>
    <scope>NUCLEOTIDE SEQUENCE [LARGE SCALE GENOMIC DNA]</scope>
    <source>
        <strain evidence="2 3">ARSEF 7405</strain>
    </source>
</reference>
<dbReference type="OrthoDB" id="10621287at2759"/>
<feature type="transmembrane region" description="Helical" evidence="1">
    <location>
        <begin position="142"/>
        <end position="164"/>
    </location>
</feature>
<organism evidence="2 3">
    <name type="scientific">Ascosphaera apis ARSEF 7405</name>
    <dbReference type="NCBI Taxonomy" id="392613"/>
    <lineage>
        <taxon>Eukaryota</taxon>
        <taxon>Fungi</taxon>
        <taxon>Dikarya</taxon>
        <taxon>Ascomycota</taxon>
        <taxon>Pezizomycotina</taxon>
        <taxon>Eurotiomycetes</taxon>
        <taxon>Eurotiomycetidae</taxon>
        <taxon>Onygenales</taxon>
        <taxon>Ascosphaeraceae</taxon>
        <taxon>Ascosphaera</taxon>
    </lineage>
</organism>
<keyword evidence="1" id="KW-0472">Membrane</keyword>
<evidence type="ECO:0000313" key="2">
    <source>
        <dbReference type="EMBL" id="KZZ86638.1"/>
    </source>
</evidence>
<feature type="transmembrane region" description="Helical" evidence="1">
    <location>
        <begin position="112"/>
        <end position="130"/>
    </location>
</feature>
<dbReference type="EMBL" id="AZGZ01000054">
    <property type="protein sequence ID" value="KZZ86638.1"/>
    <property type="molecule type" value="Genomic_DNA"/>
</dbReference>
<evidence type="ECO:0000313" key="3">
    <source>
        <dbReference type="Proteomes" id="UP000242877"/>
    </source>
</evidence>
<comment type="caution">
    <text evidence="2">The sequence shown here is derived from an EMBL/GenBank/DDBJ whole genome shotgun (WGS) entry which is preliminary data.</text>
</comment>
<evidence type="ECO:0000256" key="1">
    <source>
        <dbReference type="SAM" id="Phobius"/>
    </source>
</evidence>
<accession>A0A167UUW6</accession>
<keyword evidence="1" id="KW-0812">Transmembrane</keyword>
<dbReference type="Proteomes" id="UP000242877">
    <property type="component" value="Unassembled WGS sequence"/>
</dbReference>